<dbReference type="InterPro" id="IPR036291">
    <property type="entry name" value="NAD(P)-bd_dom_sf"/>
</dbReference>
<evidence type="ECO:0000256" key="4">
    <source>
        <dbReference type="ARBA" id="ARBA00007471"/>
    </source>
</evidence>
<keyword evidence="9" id="KW-0007">Acetylation</keyword>
<gene>
    <name evidence="23" type="ORF">AAFF_G00236020</name>
</gene>
<dbReference type="CDD" id="cd05272">
    <property type="entry name" value="TDH_SDR_e"/>
    <property type="match status" value="1"/>
</dbReference>
<evidence type="ECO:0000256" key="1">
    <source>
        <dbReference type="ARBA" id="ARBA00004240"/>
    </source>
</evidence>
<evidence type="ECO:0000256" key="2">
    <source>
        <dbReference type="ARBA" id="ARBA00004556"/>
    </source>
</evidence>
<evidence type="ECO:0000256" key="5">
    <source>
        <dbReference type="ARBA" id="ARBA00007637"/>
    </source>
</evidence>
<evidence type="ECO:0000256" key="9">
    <source>
        <dbReference type="ARBA" id="ARBA00022990"/>
    </source>
</evidence>
<dbReference type="EC" id="1.1.1.103" evidence="16"/>
<dbReference type="Gene3D" id="2.30.29.30">
    <property type="entry name" value="Pleckstrin-homology domain (PH domain)/Phosphotyrosine-binding domain (PTB)"/>
    <property type="match status" value="1"/>
</dbReference>
<comment type="similarity">
    <text evidence="5">Belongs to the NAD(P)-dependent epimerase/dehydratase family.</text>
</comment>
<dbReference type="Pfam" id="PF21098">
    <property type="entry name" value="PH-GRAM_MTMR6-like"/>
    <property type="match status" value="1"/>
</dbReference>
<keyword evidence="10" id="KW-0175">Coiled coil</keyword>
<evidence type="ECO:0000259" key="21">
    <source>
        <dbReference type="PROSITE" id="PS50174"/>
    </source>
</evidence>
<dbReference type="GO" id="GO:0005783">
    <property type="term" value="C:endoplasmic reticulum"/>
    <property type="evidence" value="ECO:0007669"/>
    <property type="project" value="UniProtKB-SubCell"/>
</dbReference>
<feature type="compositionally biased region" description="Basic and acidic residues" evidence="20">
    <location>
        <begin position="217"/>
        <end position="229"/>
    </location>
</feature>
<evidence type="ECO:0000313" key="23">
    <source>
        <dbReference type="EMBL" id="KAJ8378785.1"/>
    </source>
</evidence>
<sequence length="2014" mass="223421">MYPASRSDPRVRGRDTVSSLHSRHCELLYTHHTVSSLHSRHCELLYTHHTLPTLTVSSLHSDTVSSLHSDTVSSLHSDTVSSLHSDTVSSLHSDTVSSLHSDTVSSLHSDTVSSLHSDTVSSLHSDTLFPGAPSPRARRLGARASCAKCINVPAHVRRRRRLSADRDASRGSASWIRRNCEELIGDGWIPRGPHVQSPPQPELAPVAPAFPAALKRRRDDDRTGTRGRAEFSQSSTALELENKAVVQWIALSPHSKKVLGLNPGRGPFCVEFACSPVSAWVSSGYSGFLPQSKDMHVRCAAASNDVYRCVTALINNEKTLYRDDLSPYCRTNRVTPLLSWNISVAEFWRAPVSCVAMEFAELIKTPRVDGVVLHRPFLPTVEGTLCLTGHHLILSSRQDNTEELWLLHSNIDSIEKRFVGSLGTIIVKCKDLRVIQLDVPGMEESLNIASSIEALSTLDSVSLLYPFFYRPMFEVIEDGWNSFMPEDAFKNIESVTDEWRLSSVNQDFSVCPSYPPLLVVPKAVDDDTLRKAASFRHGGRLPVLSYYHRKNGMVMMRAGQPLTGTNGRRCKEDEKLINATLRAGKRGYIIDTRTVSLAQQAKARGGGFEQEASYPQWRRIHKAIERWGLLQDSLIKLVEACNDQSPSVDRWLSKLEASSWHTHVKEILTAACLAAQCIDREGASVLVHGSEGTDSTLQVTALAQIILDPASRTVRGFQCLVEREWLQAGHPFQQRCAQSAYSVGKCRWEAPVFLLFLDCVWQILRQFPCSFQFSENFLVLLFQHSYASQFGTFMGNNAAERVKLKLSQKTVSLWSWVNRPQEVERFLNPLYEPNSLVIWPSVAPQSLLLWEAVFLRWNRSSNNSPNYRLRTACWTRPKSWCLQTECSEATYLHNLYCSNPALMKTRLSTQTGYNVRRWPRRPGFNSPSHQVSALAGSATRGGDWLSAPGRGREADVTFAAYSGPPVSSCSHVRSACPPHPPPWGTFGRQPVSDVPSRDHVDAPALLSWILTLTHIRSRGGGRVSRLGSAVKHVRESPERGGVNSVSKEAEFAALGELACLVETSGRLLWGGGLKMRIVRALSRVARQALLAPPCGCQPLATPKCASQVGLLNISFSRTQVTSDASFHSVSFSETDHPKVLITGCSEIQGLGQLGVGLAKLLRKRFGKNNVILSDIRKPPSHVFHSGPPFIYSDILDYKNLREIVVNNRITWLVHYSALLSAVGEGQRLHNILDIAAEHGLRLFVPSTIGAFGPTSPRNPTPDLCVQRPRTIYGVSKVHAELMGEYYHHRYGLDFRCLRYPGIISADSQPGGGTTDYAVQIFHDAVKTGKFECNLKPDTQLPMMYIEDCLRATLEVMEAPADTLSMRTYNINAMSFTPEELAREVQRQLPDLQVTYHIDPVRQAIADSWPMNFDDDNARGTGAGSTRALDDDLHSRQERLAATHSIARTAIVVKRSAWDASTSALSQLNAVSGLQVQIPGEALQVYPLTKVRNLNHFSRPPGSGGEWVHLHCEASLERNRPMSVPQHTQRRPLVNCSRLWRDGGVLQRRPEGGNSDWEWRGCLVAHCGRFTLGAGGDGGGASQRRHFAVPEQRLNDLLDPNQSGAREGLPMIDASITVEGSIVLTAPSLRAPGSRSSRSRLFSVLDPKMAMLAEPRRKQKWSVDPRNSAWSKDESRFGQKILERMGWSKGKGLGKSEQGSTEHIRVKQKNNSLGLGTAANHEDDWISHQDDFNQLLADLNSCHGQSGPAAEQKQSFSLEEKSKTSRKRVHYMKFTKGKDLSGRSETDLACIFGKRRRKEHSRDQGGESSGQESQEEKEIGEAAGEVVTPDPEVDATVNTVTSALTMQEYFAQRMAQRKGRHAPETSCHAQDTPPAAETATAKKKKKKRRDRGEEGDEMEVEAGVGAGAGVEDSAVSHGTEEESAMVRKEKKKKKKKKNKGKRADGGMEGDECGVSCGSPDQGPEEPRRRPEALDSALNMEPESGRKLRREEGEEPAEEEQRKPQKDKKKKRRKHD</sequence>
<feature type="region of interest" description="Disordered" evidence="20">
    <location>
        <begin position="1794"/>
        <end position="2014"/>
    </location>
</feature>
<keyword evidence="24" id="KW-1185">Reference proteome</keyword>
<dbReference type="PANTHER" id="PTHR10807:SF56">
    <property type="entry name" value="MYOTUBULARIN-RELATED PROTEIN 9"/>
    <property type="match status" value="1"/>
</dbReference>
<dbReference type="EMBL" id="JAINUG010000310">
    <property type="protein sequence ID" value="KAJ8378785.1"/>
    <property type="molecule type" value="Genomic_DNA"/>
</dbReference>
<evidence type="ECO:0000256" key="17">
    <source>
        <dbReference type="ARBA" id="ARBA00069940"/>
    </source>
</evidence>
<evidence type="ECO:0000259" key="22">
    <source>
        <dbReference type="PROSITE" id="PS51339"/>
    </source>
</evidence>
<feature type="compositionally biased region" description="Basic residues" evidence="20">
    <location>
        <begin position="2003"/>
        <end position="2014"/>
    </location>
</feature>
<dbReference type="Pfam" id="PF01585">
    <property type="entry name" value="G-patch"/>
    <property type="match status" value="1"/>
</dbReference>
<reference evidence="23" key="1">
    <citation type="journal article" date="2023" name="Science">
        <title>Genome structures resolve the early diversification of teleost fishes.</title>
        <authorList>
            <person name="Parey E."/>
            <person name="Louis A."/>
            <person name="Montfort J."/>
            <person name="Bouchez O."/>
            <person name="Roques C."/>
            <person name="Iampietro C."/>
            <person name="Lluch J."/>
            <person name="Castinel A."/>
            <person name="Donnadieu C."/>
            <person name="Desvignes T."/>
            <person name="Floi Bucao C."/>
            <person name="Jouanno E."/>
            <person name="Wen M."/>
            <person name="Mejri S."/>
            <person name="Dirks R."/>
            <person name="Jansen H."/>
            <person name="Henkel C."/>
            <person name="Chen W.J."/>
            <person name="Zahm M."/>
            <person name="Cabau C."/>
            <person name="Klopp C."/>
            <person name="Thompson A.W."/>
            <person name="Robinson-Rechavi M."/>
            <person name="Braasch I."/>
            <person name="Lecointre G."/>
            <person name="Bobe J."/>
            <person name="Postlethwait J.H."/>
            <person name="Berthelot C."/>
            <person name="Roest Crollius H."/>
            <person name="Guiguen Y."/>
        </authorList>
    </citation>
    <scope>NUCLEOTIDE SEQUENCE</scope>
    <source>
        <strain evidence="23">NC1722</strain>
    </source>
</reference>
<feature type="region of interest" description="Disordered" evidence="20">
    <location>
        <begin position="1742"/>
        <end position="1763"/>
    </location>
</feature>
<evidence type="ECO:0000256" key="20">
    <source>
        <dbReference type="SAM" id="MobiDB-lite"/>
    </source>
</evidence>
<comment type="caution">
    <text evidence="23">The sequence shown here is derived from an EMBL/GenBank/DDBJ whole genome shotgun (WGS) entry which is preliminary data.</text>
</comment>
<dbReference type="SMART" id="SM00443">
    <property type="entry name" value="G_patch"/>
    <property type="match status" value="1"/>
</dbReference>
<dbReference type="PANTHER" id="PTHR10807">
    <property type="entry name" value="MYOTUBULARIN-RELATED"/>
    <property type="match status" value="1"/>
</dbReference>
<feature type="compositionally biased region" description="Polar residues" evidence="20">
    <location>
        <begin position="1835"/>
        <end position="1844"/>
    </location>
</feature>
<keyword evidence="8" id="KW-0256">Endoplasmic reticulum</keyword>
<evidence type="ECO:0000256" key="12">
    <source>
        <dbReference type="ARBA" id="ARBA00023273"/>
    </source>
</evidence>
<comment type="catalytic activity">
    <reaction evidence="13">
        <text>L-threonine + NAD(+) = (2S)-2-amino-3-oxobutanoate + NADH + H(+)</text>
        <dbReference type="Rhea" id="RHEA:13161"/>
        <dbReference type="ChEBI" id="CHEBI:15378"/>
        <dbReference type="ChEBI" id="CHEBI:57540"/>
        <dbReference type="ChEBI" id="CHEBI:57926"/>
        <dbReference type="ChEBI" id="CHEBI:57945"/>
        <dbReference type="ChEBI" id="CHEBI:78948"/>
        <dbReference type="EC" id="1.1.1.103"/>
    </reaction>
</comment>
<dbReference type="SUPFAM" id="SSF51735">
    <property type="entry name" value="NAD(P)-binding Rossmann-fold domains"/>
    <property type="match status" value="1"/>
</dbReference>
<dbReference type="PROSITE" id="PS50174">
    <property type="entry name" value="G_PATCH"/>
    <property type="match status" value="1"/>
</dbReference>
<comment type="similarity">
    <text evidence="4">Belongs to the protein-tyrosine phosphatase family. Non-receptor class myotubularin subfamily.</text>
</comment>
<evidence type="ECO:0000256" key="15">
    <source>
        <dbReference type="ARBA" id="ARBA00060557"/>
    </source>
</evidence>
<dbReference type="InterPro" id="IPR010569">
    <property type="entry name" value="Myotubularin-like_Pase_dom"/>
</dbReference>
<evidence type="ECO:0000256" key="6">
    <source>
        <dbReference type="ARBA" id="ARBA00022475"/>
    </source>
</evidence>
<dbReference type="GO" id="GO:0010507">
    <property type="term" value="P:negative regulation of autophagy"/>
    <property type="evidence" value="ECO:0007669"/>
    <property type="project" value="TreeGrafter"/>
</dbReference>
<dbReference type="GO" id="GO:0048471">
    <property type="term" value="C:perinuclear region of cytoplasm"/>
    <property type="evidence" value="ECO:0007669"/>
    <property type="project" value="UniProtKB-SubCell"/>
</dbReference>
<keyword evidence="11" id="KW-0472">Membrane</keyword>
<keyword evidence="12" id="KW-0966">Cell projection</keyword>
<dbReference type="Pfam" id="PF06602">
    <property type="entry name" value="Myotub-related"/>
    <property type="match status" value="1"/>
</dbReference>
<protein>
    <recommendedName>
        <fullName evidence="17">L-threonine 3-dehydrogenase, mitochondrial</fullName>
        <ecNumber evidence="16">1.1.1.103</ecNumber>
    </recommendedName>
    <alternativeName>
        <fullName evidence="19">Inactive phosphatidylinositol 3-phosphatase 9</fullName>
    </alternativeName>
    <alternativeName>
        <fullName evidence="18">Myotubularin-related protein 9</fullName>
    </alternativeName>
</protein>
<feature type="domain" description="Myotubularin phosphatase" evidence="22">
    <location>
        <begin position="479"/>
        <end position="854"/>
    </location>
</feature>
<comment type="function">
    <text evidence="14">Catalyzes the NAD(+)-dependent oxidation of L-threonine to 2-amino-3-ketobutyrate, mediating L-threonine catabolism.</text>
</comment>
<evidence type="ECO:0000256" key="8">
    <source>
        <dbReference type="ARBA" id="ARBA00022824"/>
    </source>
</evidence>
<evidence type="ECO:0000256" key="19">
    <source>
        <dbReference type="ARBA" id="ARBA00077527"/>
    </source>
</evidence>
<dbReference type="GO" id="GO:0003676">
    <property type="term" value="F:nucleic acid binding"/>
    <property type="evidence" value="ECO:0007669"/>
    <property type="project" value="InterPro"/>
</dbReference>
<comment type="subcellular location">
    <subcellularLocation>
        <location evidence="3">Cell projection</location>
        <location evidence="3">Ruffle membrane</location>
        <topology evidence="3">Peripheral membrane protein</topology>
        <orientation evidence="3">Cytoplasmic side</orientation>
    </subcellularLocation>
    <subcellularLocation>
        <location evidence="2">Cytoplasm</location>
        <location evidence="2">Perinuclear region</location>
    </subcellularLocation>
    <subcellularLocation>
        <location evidence="1">Endoplasmic reticulum</location>
    </subcellularLocation>
</comment>
<dbReference type="InterPro" id="IPR030564">
    <property type="entry name" value="Myotubularin"/>
</dbReference>
<evidence type="ECO:0000256" key="3">
    <source>
        <dbReference type="ARBA" id="ARBA00004599"/>
    </source>
</evidence>
<keyword evidence="6" id="KW-1003">Cell membrane</keyword>
<feature type="domain" description="G-patch" evidence="21">
    <location>
        <begin position="1673"/>
        <end position="1719"/>
    </location>
</feature>
<name>A0AAD7W3W1_9TELE</name>
<dbReference type="GO" id="GO:0046856">
    <property type="term" value="P:phosphatidylinositol dephosphorylation"/>
    <property type="evidence" value="ECO:0007669"/>
    <property type="project" value="TreeGrafter"/>
</dbReference>
<evidence type="ECO:0000256" key="18">
    <source>
        <dbReference type="ARBA" id="ARBA00072711"/>
    </source>
</evidence>
<comment type="pathway">
    <text evidence="15">Amino-acid degradation; L-threonine degradation via oxydo-reductase pathway; glycine from L-threonine: step 1/2.</text>
</comment>
<dbReference type="FunFam" id="2.30.29.30:FF:000240">
    <property type="entry name" value="Myotubularin-related protein 9"/>
    <property type="match status" value="1"/>
</dbReference>
<dbReference type="GO" id="GO:0032587">
    <property type="term" value="C:ruffle membrane"/>
    <property type="evidence" value="ECO:0007669"/>
    <property type="project" value="UniProtKB-SubCell"/>
</dbReference>
<dbReference type="InterPro" id="IPR001509">
    <property type="entry name" value="Epimerase_deHydtase"/>
</dbReference>
<dbReference type="Pfam" id="PF01370">
    <property type="entry name" value="Epimerase"/>
    <property type="match status" value="1"/>
</dbReference>
<dbReference type="PROSITE" id="PS51339">
    <property type="entry name" value="PPASE_MYOTUBULARIN"/>
    <property type="match status" value="1"/>
</dbReference>
<dbReference type="FunFam" id="3.40.50.720:FF:000077">
    <property type="entry name" value="L-threonine 3-dehydrogenase, mitochondrial"/>
    <property type="match status" value="1"/>
</dbReference>
<feature type="compositionally biased region" description="Basic and acidic residues" evidence="20">
    <location>
        <begin position="1917"/>
        <end position="1926"/>
    </location>
</feature>
<dbReference type="InterPro" id="IPR000467">
    <property type="entry name" value="G_patch_dom"/>
</dbReference>
<dbReference type="CDD" id="cd14536">
    <property type="entry name" value="PTP-MTMR9"/>
    <property type="match status" value="1"/>
</dbReference>
<evidence type="ECO:0000256" key="14">
    <source>
        <dbReference type="ARBA" id="ARBA00059023"/>
    </source>
</evidence>
<dbReference type="GO" id="GO:0005829">
    <property type="term" value="C:cytosol"/>
    <property type="evidence" value="ECO:0007669"/>
    <property type="project" value="UniProtKB-ARBA"/>
</dbReference>
<evidence type="ECO:0000256" key="10">
    <source>
        <dbReference type="ARBA" id="ARBA00023054"/>
    </source>
</evidence>
<keyword evidence="7" id="KW-0963">Cytoplasm</keyword>
<accession>A0AAD7W3W1</accession>
<dbReference type="GO" id="GO:0008743">
    <property type="term" value="F:L-threonine 3-dehydrogenase activity"/>
    <property type="evidence" value="ECO:0007669"/>
    <property type="project" value="UniProtKB-EC"/>
</dbReference>
<evidence type="ECO:0000256" key="13">
    <source>
        <dbReference type="ARBA" id="ARBA00050613"/>
    </source>
</evidence>
<feature type="compositionally biased region" description="Basic residues" evidence="20">
    <location>
        <begin position="1927"/>
        <end position="1939"/>
    </location>
</feature>
<dbReference type="SUPFAM" id="SSF52799">
    <property type="entry name" value="(Phosphotyrosine protein) phosphatases II"/>
    <property type="match status" value="1"/>
</dbReference>
<feature type="compositionally biased region" description="Basic and acidic residues" evidence="20">
    <location>
        <begin position="1981"/>
        <end position="1990"/>
    </location>
</feature>
<dbReference type="CDD" id="cd13211">
    <property type="entry name" value="PH-GRAM_MTMR9"/>
    <property type="match status" value="1"/>
</dbReference>
<dbReference type="GO" id="GO:0019903">
    <property type="term" value="F:protein phosphatase binding"/>
    <property type="evidence" value="ECO:0007669"/>
    <property type="project" value="TreeGrafter"/>
</dbReference>
<dbReference type="InterPro" id="IPR011993">
    <property type="entry name" value="PH-like_dom_sf"/>
</dbReference>
<evidence type="ECO:0000313" key="24">
    <source>
        <dbReference type="Proteomes" id="UP001221898"/>
    </source>
</evidence>
<proteinExistence type="inferred from homology"/>
<dbReference type="InterPro" id="IPR048994">
    <property type="entry name" value="PH-GRAM_MTMR6-9"/>
</dbReference>
<dbReference type="Proteomes" id="UP001221898">
    <property type="component" value="Unassembled WGS sequence"/>
</dbReference>
<evidence type="ECO:0000256" key="16">
    <source>
        <dbReference type="ARBA" id="ARBA00066604"/>
    </source>
</evidence>
<evidence type="ECO:0000256" key="7">
    <source>
        <dbReference type="ARBA" id="ARBA00022490"/>
    </source>
</evidence>
<evidence type="ECO:0000256" key="11">
    <source>
        <dbReference type="ARBA" id="ARBA00023136"/>
    </source>
</evidence>
<dbReference type="InterPro" id="IPR029021">
    <property type="entry name" value="Prot-tyrosine_phosphatase-like"/>
</dbReference>
<dbReference type="Gene3D" id="3.40.50.720">
    <property type="entry name" value="NAD(P)-binding Rossmann-like Domain"/>
    <property type="match status" value="1"/>
</dbReference>
<organism evidence="23 24">
    <name type="scientific">Aldrovandia affinis</name>
    <dbReference type="NCBI Taxonomy" id="143900"/>
    <lineage>
        <taxon>Eukaryota</taxon>
        <taxon>Metazoa</taxon>
        <taxon>Chordata</taxon>
        <taxon>Craniata</taxon>
        <taxon>Vertebrata</taxon>
        <taxon>Euteleostomi</taxon>
        <taxon>Actinopterygii</taxon>
        <taxon>Neopterygii</taxon>
        <taxon>Teleostei</taxon>
        <taxon>Notacanthiformes</taxon>
        <taxon>Halosauridae</taxon>
        <taxon>Aldrovandia</taxon>
    </lineage>
</organism>
<feature type="region of interest" description="Disordered" evidence="20">
    <location>
        <begin position="214"/>
        <end position="233"/>
    </location>
</feature>
<dbReference type="SUPFAM" id="SSF50729">
    <property type="entry name" value="PH domain-like"/>
    <property type="match status" value="1"/>
</dbReference>